<evidence type="ECO:0000259" key="2">
    <source>
        <dbReference type="PROSITE" id="PS50987"/>
    </source>
</evidence>
<dbReference type="Pfam" id="PF12840">
    <property type="entry name" value="HTH_20"/>
    <property type="match status" value="1"/>
</dbReference>
<name>A0A0G8C0W9_9BACI</name>
<dbReference type="GO" id="GO:0003677">
    <property type="term" value="F:DNA binding"/>
    <property type="evidence" value="ECO:0007669"/>
    <property type="project" value="UniProtKB-KW"/>
</dbReference>
<dbReference type="RefSeq" id="WP_046959854.1">
    <property type="nucleotide sequence ID" value="NZ_LCYN01000031.1"/>
</dbReference>
<sequence length="242" mass="27860">MNVYPNISYIAKLIAEPTRAIILDCLMNNQALPASELAYKAKVSHPTISSHLSKLVEGNLLTVEQHGRHRYYRLANQEVAEVLEKLGTIAPTVQVRSLKQSDQLKQIRYARTCYDHLAGRLGVEITEKLLHREFIILKEGEYIVTEQGKRWFLNFGINVETADIKRRVFAKPCLDWSERRYHISGWLGSAIAKLFFEQEWITKTDKNRAVHLTKKGMKLLKDQLGIDMENKKVHQNAVPPIE</sequence>
<dbReference type="InterPro" id="IPR036388">
    <property type="entry name" value="WH-like_DNA-bd_sf"/>
</dbReference>
<evidence type="ECO:0000313" key="3">
    <source>
        <dbReference type="EMBL" id="KKZ93517.1"/>
    </source>
</evidence>
<protein>
    <recommendedName>
        <fullName evidence="2">HTH arsR-type domain-containing protein</fullName>
    </recommendedName>
</protein>
<dbReference type="GO" id="GO:0032791">
    <property type="term" value="F:lead ion binding"/>
    <property type="evidence" value="ECO:0007669"/>
    <property type="project" value="TreeGrafter"/>
</dbReference>
<dbReference type="Gene3D" id="1.10.10.10">
    <property type="entry name" value="Winged helix-like DNA-binding domain superfamily/Winged helix DNA-binding domain"/>
    <property type="match status" value="1"/>
</dbReference>
<dbReference type="PRINTS" id="PR00778">
    <property type="entry name" value="HTHARSR"/>
</dbReference>
<comment type="caution">
    <text evidence="3">The sequence shown here is derived from an EMBL/GenBank/DDBJ whole genome shotgun (WGS) entry which is preliminary data.</text>
</comment>
<dbReference type="PATRIC" id="fig|1396.433.peg.5490"/>
<dbReference type="AlphaFoldDB" id="A0A0G8C0W9"/>
<reference evidence="4" key="2">
    <citation type="submission" date="2015-04" db="EMBL/GenBank/DDBJ databases">
        <title>Draft Genome Sequences of Eight Spore-Forming Food Isolates of Bacillus cereus Genome sequencing.</title>
        <authorList>
            <person name="Krawcyk A.O."/>
            <person name="de Jong A."/>
            <person name="Eijlander R.T."/>
            <person name="Berendsen E.M."/>
            <person name="Holsappel S."/>
            <person name="Wells-Bennik M."/>
            <person name="Kuipers O.P."/>
        </authorList>
    </citation>
    <scope>NUCLEOTIDE SEQUENCE [LARGE SCALE GENOMIC DNA]</scope>
    <source>
        <strain evidence="4">B4147</strain>
    </source>
</reference>
<proteinExistence type="predicted"/>
<dbReference type="InterPro" id="IPR001845">
    <property type="entry name" value="HTH_ArsR_DNA-bd_dom"/>
</dbReference>
<dbReference type="Proteomes" id="UP000035350">
    <property type="component" value="Unassembled WGS sequence"/>
</dbReference>
<dbReference type="PANTHER" id="PTHR39168">
    <property type="entry name" value="TRANSCRIPTIONAL REGULATOR-RELATED"/>
    <property type="match status" value="1"/>
</dbReference>
<dbReference type="InterPro" id="IPR036390">
    <property type="entry name" value="WH_DNA-bd_sf"/>
</dbReference>
<dbReference type="GO" id="GO:0046686">
    <property type="term" value="P:response to cadmium ion"/>
    <property type="evidence" value="ECO:0007669"/>
    <property type="project" value="TreeGrafter"/>
</dbReference>
<dbReference type="GO" id="GO:0097063">
    <property type="term" value="F:cadmium ion sensor activity"/>
    <property type="evidence" value="ECO:0007669"/>
    <property type="project" value="TreeGrafter"/>
</dbReference>
<evidence type="ECO:0000256" key="1">
    <source>
        <dbReference type="ARBA" id="ARBA00023125"/>
    </source>
</evidence>
<organism evidence="3 4">
    <name type="scientific">Bacillus wiedmannii</name>
    <dbReference type="NCBI Taxonomy" id="1890302"/>
    <lineage>
        <taxon>Bacteria</taxon>
        <taxon>Bacillati</taxon>
        <taxon>Bacillota</taxon>
        <taxon>Bacilli</taxon>
        <taxon>Bacillales</taxon>
        <taxon>Bacillaceae</taxon>
        <taxon>Bacillus</taxon>
        <taxon>Bacillus cereus group</taxon>
    </lineage>
</organism>
<dbReference type="SMART" id="SM00418">
    <property type="entry name" value="HTH_ARSR"/>
    <property type="match status" value="1"/>
</dbReference>
<dbReference type="NCBIfam" id="NF033788">
    <property type="entry name" value="HTH_metalloreg"/>
    <property type="match status" value="1"/>
</dbReference>
<accession>A0A0G8C0W9</accession>
<keyword evidence="1" id="KW-0238">DNA-binding</keyword>
<dbReference type="GO" id="GO:0010288">
    <property type="term" value="P:response to lead ion"/>
    <property type="evidence" value="ECO:0007669"/>
    <property type="project" value="TreeGrafter"/>
</dbReference>
<dbReference type="SUPFAM" id="SSF46785">
    <property type="entry name" value="Winged helix' DNA-binding domain"/>
    <property type="match status" value="1"/>
</dbReference>
<dbReference type="CDD" id="cd00090">
    <property type="entry name" value="HTH_ARSR"/>
    <property type="match status" value="1"/>
</dbReference>
<gene>
    <name evidence="3" type="ORF">B4147_2753</name>
</gene>
<dbReference type="PANTHER" id="PTHR39168:SF1">
    <property type="entry name" value="TRANSCRIPTIONAL REGULATORY PROTEIN"/>
    <property type="match status" value="1"/>
</dbReference>
<dbReference type="FunFam" id="1.10.10.10:FF:000436">
    <property type="entry name" value="ArsR family transcriptional regulator"/>
    <property type="match status" value="1"/>
</dbReference>
<dbReference type="GO" id="GO:0003700">
    <property type="term" value="F:DNA-binding transcription factor activity"/>
    <property type="evidence" value="ECO:0007669"/>
    <property type="project" value="InterPro"/>
</dbReference>
<dbReference type="EMBL" id="LCYN01000031">
    <property type="protein sequence ID" value="KKZ93517.1"/>
    <property type="molecule type" value="Genomic_DNA"/>
</dbReference>
<dbReference type="InterPro" id="IPR011991">
    <property type="entry name" value="ArsR-like_HTH"/>
</dbReference>
<dbReference type="PROSITE" id="PS50987">
    <property type="entry name" value="HTH_ARSR_2"/>
    <property type="match status" value="1"/>
</dbReference>
<feature type="domain" description="HTH arsR-type" evidence="2">
    <location>
        <begin position="1"/>
        <end position="94"/>
    </location>
</feature>
<evidence type="ECO:0000313" key="4">
    <source>
        <dbReference type="Proteomes" id="UP000035350"/>
    </source>
</evidence>
<reference evidence="3 4" key="1">
    <citation type="journal article" date="2015" name="Genome Announc.">
        <title>Next-Generation Whole-Genome Sequencing of Eight Strains of Bacillus cereus, Isolated from Food.</title>
        <authorList>
            <person name="Krawczyk A.O."/>
            <person name="de Jong A."/>
            <person name="Eijlander R.T."/>
            <person name="Berendsen E.M."/>
            <person name="Holsappel S."/>
            <person name="Wells-Bennik M.H."/>
            <person name="Kuipers O.P."/>
        </authorList>
    </citation>
    <scope>NUCLEOTIDE SEQUENCE [LARGE SCALE GENOMIC DNA]</scope>
    <source>
        <strain evidence="3 4">B4147</strain>
    </source>
</reference>
<dbReference type="InterPro" id="IPR052543">
    <property type="entry name" value="HTH_Metal-responsive_Reg"/>
</dbReference>